<dbReference type="InterPro" id="IPR036890">
    <property type="entry name" value="HATPase_C_sf"/>
</dbReference>
<keyword evidence="3" id="KW-0597">Phosphoprotein</keyword>
<dbReference type="FunFam" id="3.30.565.10:FF:000006">
    <property type="entry name" value="Sensor histidine kinase WalK"/>
    <property type="match status" value="1"/>
</dbReference>
<evidence type="ECO:0000256" key="1">
    <source>
        <dbReference type="ARBA" id="ARBA00000085"/>
    </source>
</evidence>
<gene>
    <name evidence="9" type="ORF">CLV58_10971</name>
</gene>
<dbReference type="CDD" id="cd00082">
    <property type="entry name" value="HisKA"/>
    <property type="match status" value="1"/>
</dbReference>
<feature type="domain" description="Histidine kinase" evidence="6">
    <location>
        <begin position="151"/>
        <end position="364"/>
    </location>
</feature>
<dbReference type="InterPro" id="IPR035965">
    <property type="entry name" value="PAS-like_dom_sf"/>
</dbReference>
<reference evidence="9 10" key="1">
    <citation type="submission" date="2018-03" db="EMBL/GenBank/DDBJ databases">
        <title>Genomic Encyclopedia of Archaeal and Bacterial Type Strains, Phase II (KMG-II): from individual species to whole genera.</title>
        <authorList>
            <person name="Goeker M."/>
        </authorList>
    </citation>
    <scope>NUCLEOTIDE SEQUENCE [LARGE SCALE GENOMIC DNA]</scope>
    <source>
        <strain evidence="9 10">DSM 28354</strain>
    </source>
</reference>
<dbReference type="PROSITE" id="PS50109">
    <property type="entry name" value="HIS_KIN"/>
    <property type="match status" value="1"/>
</dbReference>
<dbReference type="SUPFAM" id="SSF47384">
    <property type="entry name" value="Homodimeric domain of signal transducing histidine kinase"/>
    <property type="match status" value="1"/>
</dbReference>
<dbReference type="SUPFAM" id="SSF55874">
    <property type="entry name" value="ATPase domain of HSP90 chaperone/DNA topoisomerase II/histidine kinase"/>
    <property type="match status" value="1"/>
</dbReference>
<evidence type="ECO:0000256" key="2">
    <source>
        <dbReference type="ARBA" id="ARBA00012438"/>
    </source>
</evidence>
<sequence length="365" mass="41349">MELDAKQLRLLKMMDEIDNHAIILLDRQGYIETWNKGAEKIKGYQAGEIINQNFRIFYTEADRQAGLPSQLLAEAATAGKVYHEGWRLRKDGSRFWGAVTIVASYNEQDVLIGFAKITRDLTERIEAETTIKLHAQNLESQNKELEQFVYIASHDLQEPLLNVSNFVELLQLEYGDKLDETAEMYLGVINHCTHRMRDLIKDLLDYSRIGRRKALVPVDCQHLVDTVKEDLATQLRQTGAVIQCGALPTVNAYAIELRQLLQNLISNAIKFTPADRKPVVTISARLHDHHWQFTVADNGIGIDPSHSEKIFKIFQRLNDRDAYEGNGIGLAHGKKIVELHGGALWVESTPGQGSRFVFTIPVHTL</sequence>
<comment type="catalytic activity">
    <reaction evidence="1">
        <text>ATP + protein L-histidine = ADP + protein N-phospho-L-histidine.</text>
        <dbReference type="EC" id="2.7.13.3"/>
    </reaction>
</comment>
<dbReference type="PROSITE" id="PS50113">
    <property type="entry name" value="PAC"/>
    <property type="match status" value="1"/>
</dbReference>
<dbReference type="InterPro" id="IPR003661">
    <property type="entry name" value="HisK_dim/P_dom"/>
</dbReference>
<evidence type="ECO:0000259" key="8">
    <source>
        <dbReference type="PROSITE" id="PS50113"/>
    </source>
</evidence>
<dbReference type="InterPro" id="IPR005467">
    <property type="entry name" value="His_kinase_dom"/>
</dbReference>
<evidence type="ECO:0000256" key="5">
    <source>
        <dbReference type="ARBA" id="ARBA00022777"/>
    </source>
</evidence>
<dbReference type="SMART" id="SM00388">
    <property type="entry name" value="HisKA"/>
    <property type="match status" value="1"/>
</dbReference>
<feature type="domain" description="PAC" evidence="8">
    <location>
        <begin position="81"/>
        <end position="133"/>
    </location>
</feature>
<evidence type="ECO:0000256" key="3">
    <source>
        <dbReference type="ARBA" id="ARBA00022553"/>
    </source>
</evidence>
<protein>
    <recommendedName>
        <fullName evidence="2">histidine kinase</fullName>
        <ecNumber evidence="2">2.7.13.3</ecNumber>
    </recommendedName>
</protein>
<evidence type="ECO:0000259" key="6">
    <source>
        <dbReference type="PROSITE" id="PS50109"/>
    </source>
</evidence>
<dbReference type="SUPFAM" id="SSF55785">
    <property type="entry name" value="PYP-like sensor domain (PAS domain)"/>
    <property type="match status" value="1"/>
</dbReference>
<dbReference type="GO" id="GO:0000155">
    <property type="term" value="F:phosphorelay sensor kinase activity"/>
    <property type="evidence" value="ECO:0007669"/>
    <property type="project" value="InterPro"/>
</dbReference>
<keyword evidence="4" id="KW-0808">Transferase</keyword>
<dbReference type="PANTHER" id="PTHR43304">
    <property type="entry name" value="PHYTOCHROME-LIKE PROTEIN CPH1"/>
    <property type="match status" value="1"/>
</dbReference>
<dbReference type="Proteomes" id="UP000238375">
    <property type="component" value="Unassembled WGS sequence"/>
</dbReference>
<dbReference type="PRINTS" id="PR00344">
    <property type="entry name" value="BCTRLSENSOR"/>
</dbReference>
<keyword evidence="5 9" id="KW-0418">Kinase</keyword>
<name>A0A2T0SY49_9BACT</name>
<dbReference type="InterPro" id="IPR000700">
    <property type="entry name" value="PAS-assoc_C"/>
</dbReference>
<dbReference type="InterPro" id="IPR004358">
    <property type="entry name" value="Sig_transdc_His_kin-like_C"/>
</dbReference>
<dbReference type="InterPro" id="IPR052162">
    <property type="entry name" value="Sensor_kinase/Photoreceptor"/>
</dbReference>
<evidence type="ECO:0000313" key="10">
    <source>
        <dbReference type="Proteomes" id="UP000238375"/>
    </source>
</evidence>
<feature type="domain" description="PAS" evidence="7">
    <location>
        <begin position="6"/>
        <end position="60"/>
    </location>
</feature>
<dbReference type="InterPro" id="IPR003594">
    <property type="entry name" value="HATPase_dom"/>
</dbReference>
<keyword evidence="10" id="KW-1185">Reference proteome</keyword>
<dbReference type="PROSITE" id="PS50112">
    <property type="entry name" value="PAS"/>
    <property type="match status" value="1"/>
</dbReference>
<evidence type="ECO:0000256" key="4">
    <source>
        <dbReference type="ARBA" id="ARBA00022679"/>
    </source>
</evidence>
<evidence type="ECO:0000313" key="9">
    <source>
        <dbReference type="EMBL" id="PRY38344.1"/>
    </source>
</evidence>
<dbReference type="EC" id="2.7.13.3" evidence="2"/>
<dbReference type="Gene3D" id="1.10.287.130">
    <property type="match status" value="1"/>
</dbReference>
<evidence type="ECO:0000259" key="7">
    <source>
        <dbReference type="PROSITE" id="PS50112"/>
    </source>
</evidence>
<dbReference type="EMBL" id="PVTE01000009">
    <property type="protein sequence ID" value="PRY38344.1"/>
    <property type="molecule type" value="Genomic_DNA"/>
</dbReference>
<dbReference type="SMART" id="SM00387">
    <property type="entry name" value="HATPase_c"/>
    <property type="match status" value="1"/>
</dbReference>
<accession>A0A2T0SY49</accession>
<dbReference type="InterPro" id="IPR000014">
    <property type="entry name" value="PAS"/>
</dbReference>
<dbReference type="Gene3D" id="3.30.565.10">
    <property type="entry name" value="Histidine kinase-like ATPase, C-terminal domain"/>
    <property type="match status" value="1"/>
</dbReference>
<dbReference type="Pfam" id="PF02518">
    <property type="entry name" value="HATPase_c"/>
    <property type="match status" value="1"/>
</dbReference>
<dbReference type="AlphaFoldDB" id="A0A2T0SY49"/>
<dbReference type="PANTHER" id="PTHR43304:SF1">
    <property type="entry name" value="PAC DOMAIN-CONTAINING PROTEIN"/>
    <property type="match status" value="1"/>
</dbReference>
<dbReference type="Pfam" id="PF00512">
    <property type="entry name" value="HisKA"/>
    <property type="match status" value="1"/>
</dbReference>
<dbReference type="NCBIfam" id="TIGR00229">
    <property type="entry name" value="sensory_box"/>
    <property type="match status" value="1"/>
</dbReference>
<comment type="caution">
    <text evidence="9">The sequence shown here is derived from an EMBL/GenBank/DDBJ whole genome shotgun (WGS) entry which is preliminary data.</text>
</comment>
<dbReference type="Pfam" id="PF13426">
    <property type="entry name" value="PAS_9"/>
    <property type="match status" value="1"/>
</dbReference>
<dbReference type="InterPro" id="IPR036097">
    <property type="entry name" value="HisK_dim/P_sf"/>
</dbReference>
<dbReference type="CDD" id="cd00130">
    <property type="entry name" value="PAS"/>
    <property type="match status" value="1"/>
</dbReference>
<organism evidence="9 10">
    <name type="scientific">Spirosoma oryzae</name>
    <dbReference type="NCBI Taxonomy" id="1469603"/>
    <lineage>
        <taxon>Bacteria</taxon>
        <taxon>Pseudomonadati</taxon>
        <taxon>Bacteroidota</taxon>
        <taxon>Cytophagia</taxon>
        <taxon>Cytophagales</taxon>
        <taxon>Cytophagaceae</taxon>
        <taxon>Spirosoma</taxon>
    </lineage>
</organism>
<proteinExistence type="predicted"/>
<dbReference type="Gene3D" id="3.30.450.20">
    <property type="entry name" value="PAS domain"/>
    <property type="match status" value="1"/>
</dbReference>